<evidence type="ECO:0000313" key="3">
    <source>
        <dbReference type="Proteomes" id="UP000699462"/>
    </source>
</evidence>
<sequence length="395" mass="42314">AVRSVFYTAATNDHTEPCEQLHSSPHLPATKLPLDAGVSSEKHPSTDHPFGSIASAPQDPPTSNSIAGCLSSSVDPVLEEDSKNTSGPHNFGTERLEEPFQPLVAGKPIPGMSSSTNQSPEFISPCPNSHSHNGTSKHLIPTIFSSAPGLSHPSSPSSVSSIPADQLSADSVTATPLPISVDNPVRTRTSRSSTPPPRPLYPPSRIRDSVQPTFIRPTDLTRHSVSLCSNATMPPSTSIVKPEVAVIRGPNEIAPTLADESASYEVSSATVKNPDKAPTNLSSHVPNKCVDGQDAQPLVELTSTSDDRTPVQVSSNETPVANHMDRLRALSFCIGQPNPDEAPSDRRQTGQQTTYVQQMALLADTERLFKLRSMCDSSEKQYLDVLDNVEDFYTL</sequence>
<dbReference type="OrthoDB" id="346907at2759"/>
<feature type="compositionally biased region" description="Polar residues" evidence="1">
    <location>
        <begin position="61"/>
        <end position="70"/>
    </location>
</feature>
<protein>
    <submittedName>
        <fullName evidence="2">Uncharacterized protein</fullName>
    </submittedName>
</protein>
<feature type="non-terminal residue" evidence="2">
    <location>
        <position position="395"/>
    </location>
</feature>
<organism evidence="2 3">
    <name type="scientific">Paragonimus westermani</name>
    <dbReference type="NCBI Taxonomy" id="34504"/>
    <lineage>
        <taxon>Eukaryota</taxon>
        <taxon>Metazoa</taxon>
        <taxon>Spiralia</taxon>
        <taxon>Lophotrochozoa</taxon>
        <taxon>Platyhelminthes</taxon>
        <taxon>Trematoda</taxon>
        <taxon>Digenea</taxon>
        <taxon>Plagiorchiida</taxon>
        <taxon>Troglotremata</taxon>
        <taxon>Troglotrematidae</taxon>
        <taxon>Paragonimus</taxon>
    </lineage>
</organism>
<feature type="compositionally biased region" description="Polar residues" evidence="1">
    <location>
        <begin position="112"/>
        <end position="136"/>
    </location>
</feature>
<proteinExistence type="predicted"/>
<feature type="region of interest" description="Disordered" evidence="1">
    <location>
        <begin position="15"/>
        <end position="70"/>
    </location>
</feature>
<name>A0A8T0DAP6_9TREM</name>
<dbReference type="AlphaFoldDB" id="A0A8T0DAP6"/>
<dbReference type="Proteomes" id="UP000699462">
    <property type="component" value="Unassembled WGS sequence"/>
</dbReference>
<evidence type="ECO:0000313" key="2">
    <source>
        <dbReference type="EMBL" id="KAF8564850.1"/>
    </source>
</evidence>
<evidence type="ECO:0000256" key="1">
    <source>
        <dbReference type="SAM" id="MobiDB-lite"/>
    </source>
</evidence>
<feature type="non-terminal residue" evidence="2">
    <location>
        <position position="1"/>
    </location>
</feature>
<accession>A0A8T0DAP6</accession>
<gene>
    <name evidence="2" type="ORF">P879_10850</name>
</gene>
<comment type="caution">
    <text evidence="2">The sequence shown here is derived from an EMBL/GenBank/DDBJ whole genome shotgun (WGS) entry which is preliminary data.</text>
</comment>
<reference evidence="2 3" key="1">
    <citation type="submission" date="2019-07" db="EMBL/GenBank/DDBJ databases">
        <title>Annotation for the trematode Paragonimus westermani.</title>
        <authorList>
            <person name="Choi Y.-J."/>
        </authorList>
    </citation>
    <scope>NUCLEOTIDE SEQUENCE [LARGE SCALE GENOMIC DNA]</scope>
    <source>
        <strain evidence="2">180907_Pwestermani</strain>
    </source>
</reference>
<feature type="region of interest" description="Disordered" evidence="1">
    <location>
        <begin position="77"/>
        <end position="96"/>
    </location>
</feature>
<feature type="region of interest" description="Disordered" evidence="1">
    <location>
        <begin position="107"/>
        <end position="208"/>
    </location>
</feature>
<dbReference type="EMBL" id="JTDF01007756">
    <property type="protein sequence ID" value="KAF8564850.1"/>
    <property type="molecule type" value="Genomic_DNA"/>
</dbReference>
<feature type="compositionally biased region" description="Low complexity" evidence="1">
    <location>
        <begin position="145"/>
        <end position="163"/>
    </location>
</feature>
<keyword evidence="3" id="KW-1185">Reference proteome</keyword>